<dbReference type="RefSeq" id="WP_238996883.1">
    <property type="nucleotide sequence ID" value="NZ_CP060244.1"/>
</dbReference>
<reference evidence="5 6" key="1">
    <citation type="submission" date="2020-08" db="EMBL/GenBank/DDBJ databases">
        <title>Complete genome sequence of Entomobacter blattae G55GP.</title>
        <authorList>
            <person name="Poehlein A."/>
            <person name="Guzman J."/>
            <person name="Daniel R."/>
            <person name="Vilcinskas A."/>
        </authorList>
    </citation>
    <scope>NUCLEOTIDE SEQUENCE [LARGE SCALE GENOMIC DNA]</scope>
    <source>
        <strain evidence="5 6">G55GP</strain>
    </source>
</reference>
<dbReference type="Proteomes" id="UP000516349">
    <property type="component" value="Chromosome"/>
</dbReference>
<dbReference type="SUPFAM" id="SSF56235">
    <property type="entry name" value="N-terminal nucleophile aminohydrolases (Ntn hydrolases)"/>
    <property type="match status" value="1"/>
</dbReference>
<evidence type="ECO:0000256" key="4">
    <source>
        <dbReference type="ARBA" id="ARBA00023145"/>
    </source>
</evidence>
<dbReference type="InterPro" id="IPR051792">
    <property type="entry name" value="GGT_bact"/>
</dbReference>
<dbReference type="PANTHER" id="PTHR43199:SF1">
    <property type="entry name" value="GLUTATHIONE HYDROLASE PROENZYME"/>
    <property type="match status" value="1"/>
</dbReference>
<evidence type="ECO:0000313" key="5">
    <source>
        <dbReference type="EMBL" id="QNT77920.1"/>
    </source>
</evidence>
<keyword evidence="6" id="KW-1185">Reference proteome</keyword>
<evidence type="ECO:0000256" key="1">
    <source>
        <dbReference type="ARBA" id="ARBA00009381"/>
    </source>
</evidence>
<dbReference type="GO" id="GO:0016740">
    <property type="term" value="F:transferase activity"/>
    <property type="evidence" value="ECO:0007669"/>
    <property type="project" value="UniProtKB-KW"/>
</dbReference>
<keyword evidence="3" id="KW-0378">Hydrolase</keyword>
<gene>
    <name evidence="5" type="ORF">JGUZn3_06780</name>
</gene>
<dbReference type="KEGG" id="ebla:JGUZn3_06780"/>
<sequence>MSGKFFVSGFLGWKKERAEKTAAVFTAPFGRNIRIGNRHVTKIVCMAGLSLLMACSSDPDEKKGSEAKTLYGQNVSFLDGFVGSVAADEPTAALVGREVLVRGGNAVDAATAIGLALSVTLPSRASLGAGGACLVSHPGEEEQDTAFEFLPVSGENRVLDNGRAVDRPAAVPMLARGLYLMQLKYGSVSFGQVVLPAYRLAKQGITVTRALSEDISYVKEALLSDEWVRKVFLRPNGQVLQVGDSLVQPHLAAVLQLISAAGVGDMYNGALSKIIVDGAQAAGGGLTPDDMRNALPVQVAALTLSPSEETTLSFLPPPADGGLGMALAFRAIEAGQHNGLAVSEGSVAAWRKAHSGQEKENSRTLQEEAQNIISSGRAATGRLPNLPASTSYVVVDRSGQAVSCALTMNNLFGTGRMAGTTGIVLAASPARKPIPLLVGAVAKRQGRFHAVIGASGQNEAAYAGALALQSALAGQHFSSTSLSEGRINAVSCSEGLPGGEESCRAVTDEKGFGMGTVTGPSH</sequence>
<protein>
    <submittedName>
        <fullName evidence="5">Gamma-glutamyltranspeptidase</fullName>
    </submittedName>
</protein>
<dbReference type="PRINTS" id="PR01210">
    <property type="entry name" value="GGTRANSPTASE"/>
</dbReference>
<proteinExistence type="inferred from homology"/>
<evidence type="ECO:0000256" key="2">
    <source>
        <dbReference type="ARBA" id="ARBA00022679"/>
    </source>
</evidence>
<dbReference type="AlphaFoldDB" id="A0A7H1NQ60"/>
<dbReference type="GO" id="GO:0016787">
    <property type="term" value="F:hydrolase activity"/>
    <property type="evidence" value="ECO:0007669"/>
    <property type="project" value="UniProtKB-KW"/>
</dbReference>
<name>A0A7H1NQ60_9PROT</name>
<evidence type="ECO:0000256" key="3">
    <source>
        <dbReference type="ARBA" id="ARBA00022801"/>
    </source>
</evidence>
<dbReference type="InterPro" id="IPR029055">
    <property type="entry name" value="Ntn_hydrolases_N"/>
</dbReference>
<organism evidence="5 6">
    <name type="scientific">Entomobacter blattae</name>
    <dbReference type="NCBI Taxonomy" id="2762277"/>
    <lineage>
        <taxon>Bacteria</taxon>
        <taxon>Pseudomonadati</taxon>
        <taxon>Pseudomonadota</taxon>
        <taxon>Alphaproteobacteria</taxon>
        <taxon>Acetobacterales</taxon>
        <taxon>Acetobacteraceae</taxon>
        <taxon>Entomobacter</taxon>
    </lineage>
</organism>
<dbReference type="Pfam" id="PF01019">
    <property type="entry name" value="G_glu_transpept"/>
    <property type="match status" value="1"/>
</dbReference>
<dbReference type="PANTHER" id="PTHR43199">
    <property type="entry name" value="GLUTATHIONE HYDROLASE"/>
    <property type="match status" value="1"/>
</dbReference>
<dbReference type="EMBL" id="CP060244">
    <property type="protein sequence ID" value="QNT77920.1"/>
    <property type="molecule type" value="Genomic_DNA"/>
</dbReference>
<dbReference type="Gene3D" id="3.60.20.40">
    <property type="match status" value="1"/>
</dbReference>
<accession>A0A7H1NQ60</accession>
<comment type="similarity">
    <text evidence="1">Belongs to the gamma-glutamyltransferase family.</text>
</comment>
<evidence type="ECO:0000313" key="6">
    <source>
        <dbReference type="Proteomes" id="UP000516349"/>
    </source>
</evidence>
<dbReference type="InterPro" id="IPR043137">
    <property type="entry name" value="GGT_ssub_C"/>
</dbReference>
<keyword evidence="2" id="KW-0808">Transferase</keyword>
<keyword evidence="4" id="KW-0865">Zymogen</keyword>